<feature type="region of interest" description="Disordered" evidence="15">
    <location>
        <begin position="772"/>
        <end position="814"/>
    </location>
</feature>
<dbReference type="Proteomes" id="UP000011185">
    <property type="component" value="Unassembled WGS sequence"/>
</dbReference>
<dbReference type="SMART" id="SM00487">
    <property type="entry name" value="DEXDc"/>
    <property type="match status" value="1"/>
</dbReference>
<dbReference type="PANTHER" id="PTHR45685">
    <property type="entry name" value="HELICASE SRCAP-RELATED"/>
    <property type="match status" value="1"/>
</dbReference>
<gene>
    <name evidence="18" type="ORF">THOM_1155</name>
</gene>
<dbReference type="GO" id="GO:0031011">
    <property type="term" value="C:Ino80 complex"/>
    <property type="evidence" value="ECO:0007669"/>
    <property type="project" value="UniProtKB-UniRule"/>
</dbReference>
<dbReference type="Pfam" id="PF00176">
    <property type="entry name" value="SNF2-rel_dom"/>
    <property type="match status" value="1"/>
</dbReference>
<dbReference type="OMA" id="LMYFQMT"/>
<evidence type="ECO:0000256" key="13">
    <source>
        <dbReference type="ARBA" id="ARBA00023242"/>
    </source>
</evidence>
<dbReference type="InterPro" id="IPR050520">
    <property type="entry name" value="INO80/SWR1_helicase"/>
</dbReference>
<dbReference type="Gene3D" id="3.40.50.300">
    <property type="entry name" value="P-loop containing nucleotide triphosphate hydrolases"/>
    <property type="match status" value="2"/>
</dbReference>
<feature type="compositionally biased region" description="Basic and acidic residues" evidence="15">
    <location>
        <begin position="553"/>
        <end position="563"/>
    </location>
</feature>
<comment type="domain">
    <text evidence="14">The DBINO region is involved in binding to DNA.</text>
</comment>
<dbReference type="Pfam" id="PF00271">
    <property type="entry name" value="Helicase_C"/>
    <property type="match status" value="1"/>
</dbReference>
<dbReference type="AlphaFoldDB" id="L7JWM0"/>
<feature type="region of interest" description="Disordered" evidence="15">
    <location>
        <begin position="112"/>
        <end position="153"/>
    </location>
</feature>
<dbReference type="FunFam" id="3.40.50.10810:FF:000005">
    <property type="entry name" value="Photoperiod-independent early flowering 1"/>
    <property type="match status" value="1"/>
</dbReference>
<feature type="compositionally biased region" description="Basic and acidic residues" evidence="15">
    <location>
        <begin position="792"/>
        <end position="814"/>
    </location>
</feature>
<comment type="function">
    <text evidence="14">ATPase component of the INO80 complex which remodels chromatin by shifting nucleosomes and is involved in DNA repair.</text>
</comment>
<reference evidence="18 19" key="1">
    <citation type="journal article" date="2012" name="PLoS Pathog.">
        <title>The genome of the obligate intracellular parasite Trachipleistophora hominis: new insights into microsporidian genome dynamics and reductive evolution.</title>
        <authorList>
            <person name="Heinz E."/>
            <person name="Williams T.A."/>
            <person name="Nakjang S."/>
            <person name="Noel C.J."/>
            <person name="Swan D.C."/>
            <person name="Goldberg A.V."/>
            <person name="Harris S.R."/>
            <person name="Weinmaier T."/>
            <person name="Markert S."/>
            <person name="Becher D."/>
            <person name="Bernhardt J."/>
            <person name="Dagan T."/>
            <person name="Hacker C."/>
            <person name="Lucocq J.M."/>
            <person name="Schweder T."/>
            <person name="Rattei T."/>
            <person name="Hall N."/>
            <person name="Hirt R.P."/>
            <person name="Embley T.M."/>
        </authorList>
    </citation>
    <scope>NUCLEOTIDE SEQUENCE [LARGE SCALE GENOMIC DNA]</scope>
</reference>
<dbReference type="GO" id="GO:0016887">
    <property type="term" value="F:ATP hydrolysis activity"/>
    <property type="evidence" value="ECO:0007669"/>
    <property type="project" value="RHEA"/>
</dbReference>
<dbReference type="SUPFAM" id="SSF52540">
    <property type="entry name" value="P-loop containing nucleoside triphosphate hydrolases"/>
    <property type="match status" value="2"/>
</dbReference>
<dbReference type="GO" id="GO:0003677">
    <property type="term" value="F:DNA binding"/>
    <property type="evidence" value="ECO:0007669"/>
    <property type="project" value="UniProtKB-UniRule"/>
</dbReference>
<evidence type="ECO:0000256" key="4">
    <source>
        <dbReference type="ARBA" id="ARBA00022741"/>
    </source>
</evidence>
<evidence type="ECO:0000256" key="9">
    <source>
        <dbReference type="ARBA" id="ARBA00022853"/>
    </source>
</evidence>
<dbReference type="InterPro" id="IPR014001">
    <property type="entry name" value="Helicase_ATP-bd"/>
</dbReference>
<keyword evidence="7" id="KW-0347">Helicase</keyword>
<keyword evidence="4" id="KW-0547">Nucleotide-binding</keyword>
<evidence type="ECO:0000256" key="7">
    <source>
        <dbReference type="ARBA" id="ARBA00022806"/>
    </source>
</evidence>
<feature type="compositionally biased region" description="Polar residues" evidence="15">
    <location>
        <begin position="564"/>
        <end position="577"/>
    </location>
</feature>
<dbReference type="SMART" id="SM00490">
    <property type="entry name" value="HELICc"/>
    <property type="match status" value="1"/>
</dbReference>
<keyword evidence="10 14" id="KW-0238">DNA-binding</keyword>
<keyword evidence="5 14" id="KW-0227">DNA damage</keyword>
<keyword evidence="6 14" id="KW-0378">Hydrolase</keyword>
<evidence type="ECO:0000256" key="10">
    <source>
        <dbReference type="ARBA" id="ARBA00023125"/>
    </source>
</evidence>
<dbReference type="PANTHER" id="PTHR45685:SF2">
    <property type="entry name" value="CHROMATIN-REMODELING ATPASE INO80"/>
    <property type="match status" value="1"/>
</dbReference>
<evidence type="ECO:0000256" key="8">
    <source>
        <dbReference type="ARBA" id="ARBA00022840"/>
    </source>
</evidence>
<feature type="domain" description="Helicase C-terminal" evidence="17">
    <location>
        <begin position="959"/>
        <end position="1107"/>
    </location>
</feature>
<dbReference type="InterPro" id="IPR049730">
    <property type="entry name" value="SNF2/RAD54-like_C"/>
</dbReference>
<dbReference type="InterPro" id="IPR001650">
    <property type="entry name" value="Helicase_C-like"/>
</dbReference>
<dbReference type="HOGENOM" id="CLU_000315_20_1_1"/>
<dbReference type="GO" id="GO:0004386">
    <property type="term" value="F:helicase activity"/>
    <property type="evidence" value="ECO:0007669"/>
    <property type="project" value="UniProtKB-KW"/>
</dbReference>
<feature type="domain" description="Helicase ATP-binding" evidence="16">
    <location>
        <begin position="251"/>
        <end position="408"/>
    </location>
</feature>
<dbReference type="Gene3D" id="3.40.50.10810">
    <property type="entry name" value="Tandem AAA-ATPase domain"/>
    <property type="match status" value="1"/>
</dbReference>
<evidence type="ECO:0000256" key="1">
    <source>
        <dbReference type="ARBA" id="ARBA00004123"/>
    </source>
</evidence>
<dbReference type="VEuPathDB" id="MicrosporidiaDB:THOM_1155"/>
<organism evidence="18 19">
    <name type="scientific">Trachipleistophora hominis</name>
    <name type="common">Microsporidian parasite</name>
    <dbReference type="NCBI Taxonomy" id="72359"/>
    <lineage>
        <taxon>Eukaryota</taxon>
        <taxon>Fungi</taxon>
        <taxon>Fungi incertae sedis</taxon>
        <taxon>Microsporidia</taxon>
        <taxon>Pleistophoridae</taxon>
        <taxon>Trachipleistophora</taxon>
    </lineage>
</organism>
<keyword evidence="13" id="KW-0539">Nucleus</keyword>
<dbReference type="GO" id="GO:0042393">
    <property type="term" value="F:histone binding"/>
    <property type="evidence" value="ECO:0007669"/>
    <property type="project" value="TreeGrafter"/>
</dbReference>
<dbReference type="InterPro" id="IPR020838">
    <property type="entry name" value="DBINO"/>
</dbReference>
<keyword evidence="8 14" id="KW-0067">ATP-binding</keyword>
<comment type="similarity">
    <text evidence="2">Belongs to the SNF2/RAD54 helicase family. SWR1 subfamily.</text>
</comment>
<comment type="catalytic activity">
    <reaction evidence="14">
        <text>ATP + H2O = ADP + phosphate + H(+)</text>
        <dbReference type="Rhea" id="RHEA:13065"/>
        <dbReference type="ChEBI" id="CHEBI:15377"/>
        <dbReference type="ChEBI" id="CHEBI:15378"/>
        <dbReference type="ChEBI" id="CHEBI:30616"/>
        <dbReference type="ChEBI" id="CHEBI:43474"/>
        <dbReference type="ChEBI" id="CHEBI:456216"/>
    </reaction>
</comment>
<evidence type="ECO:0000256" key="15">
    <source>
        <dbReference type="SAM" id="MobiDB-lite"/>
    </source>
</evidence>
<dbReference type="OrthoDB" id="372624at2759"/>
<dbReference type="Pfam" id="PF13892">
    <property type="entry name" value="DBINO"/>
    <property type="match status" value="1"/>
</dbReference>
<dbReference type="PROSITE" id="PS51194">
    <property type="entry name" value="HELICASE_CTER"/>
    <property type="match status" value="1"/>
</dbReference>
<dbReference type="InterPro" id="IPR000330">
    <property type="entry name" value="SNF2_N"/>
</dbReference>
<dbReference type="STRING" id="72359.L7JWM0"/>
<sequence>MTSNKPRTYFLRTRTQSMLADHYDTVPHPKVSECALCSLALTHHSPERILLEYFMNQFLEQERKMVKRKVRPNIKAVSAYRAYRNAKMASLKKMASVCARELRRALMRTGKTNPCLKGRRSGKGFNALTRGKKMKRKGEKEKKREDRKEEEREQRKLNYLINQTELYAHFVLRGEHERLKKTKLEWNDDDGAMKEMDEQLAQFKQEEKKMESGGNETMTIKNITRTQTVPVLKHFKANLKEYQAKGVCWLINLYNQGINGILADDMGLGKTVQTLAFLTYLAEHHNKRLFLIVTPASTLHNWETEIKRFNSNFKINLYIGTDRNVSIRRIPQPLIVLTSYQLIADRKLKRIKYDYLVCDEAQAIKSNKSRRWKNINELRCNNRLLLTGTPIQNSMQELWSLLHFIMPGLFDSHTLFLSWFSNEKSVKKEGLERLHSILKPFMLRREKKDVKNELGTKTEKDVICIMTPLQHALYERVNKEKESENMMMQLRKIVNHPELFMHRENGTGLYCGKDKHVLHLSRRSKSMYRTCLEMMLNEVKTVNSMYGNIRGIKSNDNRRDSTNDLHSNVSTSTASNSCERHSHPANLNYHFVGYKNNGAVSGGVYDSYVEDMSSNGDNNEIDYNNNNNDNNNNDNNNISTISANTPHINSDLVLKRKVEQKNDRDVFKRVRLPDYVEDCTYGISKCCSKDLVRRYTKSDVHLNYLEGLETYSPMHSNRCMVERINGMGVKRCKYNQVNKEFYYTMGGTYEVVTESKYYEKEYNKENTRINVDKNKESGKGVGRGNGRKGKRKNDGNDMVKEIDEDTNGRDGDERIKIPTSSLIKDCKRYGCTEEGKDGDIVEIEGKNQHVRLMNDERVKTGADCKNGVNTNDQIVEIKRCAGANKNYYDHKMMNMLLDDLNYEQFKFLRWNRLLYAQRLYFRGVVCNLVRRAFCSVVNNNNYVMVPEINLVKESGKLIVLDSMLKQMIGRRVLIYFQMTKMIDLFEEYVKMNNYSYVRLDGGVKVSERKRIVNKFQTEDIFLFLLSTRAGGLGINLTKANTVIFYDSDWNPTVDLQAMDRAYRLGNTEDVVVYRLVTANSIEEKMRITAGMKEEIHRLVIDGGEFTL</sequence>
<evidence type="ECO:0000256" key="2">
    <source>
        <dbReference type="ARBA" id="ARBA00009220"/>
    </source>
</evidence>
<dbReference type="EMBL" id="JH993908">
    <property type="protein sequence ID" value="ELQ75878.1"/>
    <property type="molecule type" value="Genomic_DNA"/>
</dbReference>
<dbReference type="InParanoid" id="L7JWM0"/>
<evidence type="ECO:0000256" key="11">
    <source>
        <dbReference type="ARBA" id="ARBA00023159"/>
    </source>
</evidence>
<comment type="subcellular location">
    <subcellularLocation>
        <location evidence="1 14">Nucleus</location>
    </subcellularLocation>
</comment>
<dbReference type="InterPro" id="IPR038718">
    <property type="entry name" value="SNF2-like_sf"/>
</dbReference>
<evidence type="ECO:0000256" key="5">
    <source>
        <dbReference type="ARBA" id="ARBA00022763"/>
    </source>
</evidence>
<dbReference type="EC" id="3.6.4.-" evidence="14"/>
<comment type="subunit">
    <text evidence="14">Component of the INO80 chromatin-remodeling complex.</text>
</comment>
<evidence type="ECO:0000259" key="16">
    <source>
        <dbReference type="PROSITE" id="PS51192"/>
    </source>
</evidence>
<dbReference type="GO" id="GO:0006281">
    <property type="term" value="P:DNA repair"/>
    <property type="evidence" value="ECO:0007669"/>
    <property type="project" value="UniProtKB-UniRule"/>
</dbReference>
<feature type="region of interest" description="Disordered" evidence="15">
    <location>
        <begin position="616"/>
        <end position="644"/>
    </location>
</feature>
<evidence type="ECO:0000256" key="6">
    <source>
        <dbReference type="ARBA" id="ARBA00022801"/>
    </source>
</evidence>
<dbReference type="FunCoup" id="L7JWM0">
    <property type="interactions" value="224"/>
</dbReference>
<evidence type="ECO:0000256" key="12">
    <source>
        <dbReference type="ARBA" id="ARBA00023204"/>
    </source>
</evidence>
<feature type="region of interest" description="Disordered" evidence="15">
    <location>
        <begin position="553"/>
        <end position="580"/>
    </location>
</feature>
<proteinExistence type="inferred from homology"/>
<evidence type="ECO:0000256" key="3">
    <source>
        <dbReference type="ARBA" id="ARBA00019805"/>
    </source>
</evidence>
<name>L7JWM0_TRAHO</name>
<evidence type="ECO:0000259" key="17">
    <source>
        <dbReference type="PROSITE" id="PS51194"/>
    </source>
</evidence>
<dbReference type="InterPro" id="IPR027417">
    <property type="entry name" value="P-loop_NTPase"/>
</dbReference>
<dbReference type="GO" id="GO:0006338">
    <property type="term" value="P:chromatin remodeling"/>
    <property type="evidence" value="ECO:0007669"/>
    <property type="project" value="UniProtKB-UniRule"/>
</dbReference>
<accession>L7JWM0</accession>
<keyword evidence="12 14" id="KW-0234">DNA repair</keyword>
<keyword evidence="9" id="KW-0156">Chromatin regulator</keyword>
<feature type="compositionally biased region" description="Low complexity" evidence="15">
    <location>
        <begin position="616"/>
        <end position="637"/>
    </location>
</feature>
<evidence type="ECO:0000313" key="18">
    <source>
        <dbReference type="EMBL" id="ELQ75878.1"/>
    </source>
</evidence>
<protein>
    <recommendedName>
        <fullName evidence="3 14">Chromatin-remodeling ATPase INO80</fullName>
        <ecNumber evidence="14">3.6.4.-</ecNumber>
    </recommendedName>
</protein>
<dbReference type="PROSITE" id="PS51192">
    <property type="entry name" value="HELICASE_ATP_BIND_1"/>
    <property type="match status" value="1"/>
</dbReference>
<dbReference type="CDD" id="cd18793">
    <property type="entry name" value="SF2_C_SNF"/>
    <property type="match status" value="1"/>
</dbReference>
<evidence type="ECO:0000313" key="19">
    <source>
        <dbReference type="Proteomes" id="UP000011185"/>
    </source>
</evidence>
<evidence type="ECO:0000256" key="14">
    <source>
        <dbReference type="RuleBase" id="RU368001"/>
    </source>
</evidence>
<keyword evidence="11" id="KW-0010">Activator</keyword>
<feature type="compositionally biased region" description="Basic and acidic residues" evidence="15">
    <location>
        <begin position="138"/>
        <end position="153"/>
    </location>
</feature>
<dbReference type="GO" id="GO:0005524">
    <property type="term" value="F:ATP binding"/>
    <property type="evidence" value="ECO:0007669"/>
    <property type="project" value="UniProtKB-UniRule"/>
</dbReference>
<keyword evidence="19" id="KW-1185">Reference proteome</keyword>